<gene>
    <name evidence="10" type="primary">hisH</name>
    <name evidence="13" type="ordered locus">Spiaf_2475</name>
</gene>
<evidence type="ECO:0000256" key="3">
    <source>
        <dbReference type="ARBA" id="ARBA00022605"/>
    </source>
</evidence>
<keyword evidence="10" id="KW-0963">Cytoplasm</keyword>
<dbReference type="OrthoDB" id="9807137at2"/>
<keyword evidence="14" id="KW-1185">Reference proteome</keyword>
<evidence type="ECO:0000259" key="12">
    <source>
        <dbReference type="Pfam" id="PF00117"/>
    </source>
</evidence>
<feature type="active site" evidence="10 11">
    <location>
        <position position="187"/>
    </location>
</feature>
<evidence type="ECO:0000256" key="10">
    <source>
        <dbReference type="HAMAP-Rule" id="MF_00278"/>
    </source>
</evidence>
<accession>H9ULW3</accession>
<dbReference type="AlphaFoldDB" id="H9ULW3"/>
<feature type="domain" description="Glutamine amidotransferase" evidence="12">
    <location>
        <begin position="12"/>
        <end position="201"/>
    </location>
</feature>
<dbReference type="SUPFAM" id="SSF52317">
    <property type="entry name" value="Class I glutamine amidotransferase-like"/>
    <property type="match status" value="1"/>
</dbReference>
<evidence type="ECO:0000256" key="11">
    <source>
        <dbReference type="PIRSR" id="PIRSR000495-1"/>
    </source>
</evidence>
<dbReference type="Pfam" id="PF00117">
    <property type="entry name" value="GATase"/>
    <property type="match status" value="1"/>
</dbReference>
<evidence type="ECO:0000313" key="13">
    <source>
        <dbReference type="EMBL" id="AFG38506.1"/>
    </source>
</evidence>
<evidence type="ECO:0000256" key="9">
    <source>
        <dbReference type="ARBA" id="ARBA00049534"/>
    </source>
</evidence>
<keyword evidence="6 10" id="KW-0368">Histidine biosynthesis</keyword>
<keyword evidence="13" id="KW-0808">Transferase</keyword>
<feature type="active site" description="Nucleophile" evidence="10 11">
    <location>
        <position position="80"/>
    </location>
</feature>
<protein>
    <recommendedName>
        <fullName evidence="10">Imidazole glycerol phosphate synthase subunit HisH</fullName>
        <ecNumber evidence="10">4.3.2.10</ecNumber>
    </recommendedName>
    <alternativeName>
        <fullName evidence="10">IGP synthase glutaminase subunit</fullName>
        <ecNumber evidence="10">3.5.1.2</ecNumber>
    </alternativeName>
    <alternativeName>
        <fullName evidence="10">IGP synthase subunit HisH</fullName>
    </alternativeName>
    <alternativeName>
        <fullName evidence="10">ImGP synthase subunit HisH</fullName>
        <shortName evidence="10">IGPS subunit HisH</shortName>
    </alternativeName>
</protein>
<evidence type="ECO:0000256" key="5">
    <source>
        <dbReference type="ARBA" id="ARBA00022962"/>
    </source>
</evidence>
<dbReference type="CDD" id="cd01748">
    <property type="entry name" value="GATase1_IGP_Synthase"/>
    <property type="match status" value="1"/>
</dbReference>
<name>H9ULW3_SPIAZ</name>
<comment type="subunit">
    <text evidence="2 10">Heterodimer of HisH and HisF.</text>
</comment>
<dbReference type="RefSeq" id="WP_014456488.1">
    <property type="nucleotide sequence ID" value="NC_017098.1"/>
</dbReference>
<feature type="active site" evidence="10 11">
    <location>
        <position position="185"/>
    </location>
</feature>
<dbReference type="HOGENOM" id="CLU_071837_2_2_12"/>
<dbReference type="EC" id="4.3.2.10" evidence="10"/>
<dbReference type="GO" id="GO:0016829">
    <property type="term" value="F:lyase activity"/>
    <property type="evidence" value="ECO:0007669"/>
    <property type="project" value="UniProtKB-KW"/>
</dbReference>
<dbReference type="InterPro" id="IPR029062">
    <property type="entry name" value="Class_I_gatase-like"/>
</dbReference>
<keyword evidence="7 10" id="KW-0456">Lyase</keyword>
<evidence type="ECO:0000256" key="4">
    <source>
        <dbReference type="ARBA" id="ARBA00022801"/>
    </source>
</evidence>
<dbReference type="GO" id="GO:0000107">
    <property type="term" value="F:imidazoleglycerol-phosphate synthase activity"/>
    <property type="evidence" value="ECO:0007669"/>
    <property type="project" value="UniProtKB-UniRule"/>
</dbReference>
<evidence type="ECO:0000256" key="1">
    <source>
        <dbReference type="ARBA" id="ARBA00005091"/>
    </source>
</evidence>
<dbReference type="EC" id="3.5.1.2" evidence="10"/>
<keyword evidence="4 10" id="KW-0378">Hydrolase</keyword>
<reference evidence="14" key="1">
    <citation type="journal article" date="2013" name="Stand. Genomic Sci.">
        <title>Complete genome sequence of the halophilic bacterium Spirochaeta africana type strain (Z-7692(T)) from the alkaline Lake Magadi in the East African Rift.</title>
        <authorList>
            <person name="Liolos K."/>
            <person name="Abt B."/>
            <person name="Scheuner C."/>
            <person name="Teshima H."/>
            <person name="Held B."/>
            <person name="Lapidus A."/>
            <person name="Nolan M."/>
            <person name="Lucas S."/>
            <person name="Deshpande S."/>
            <person name="Cheng J.F."/>
            <person name="Tapia R."/>
            <person name="Goodwin L.A."/>
            <person name="Pitluck S."/>
            <person name="Pagani I."/>
            <person name="Ivanova N."/>
            <person name="Mavromatis K."/>
            <person name="Mikhailova N."/>
            <person name="Huntemann M."/>
            <person name="Pati A."/>
            <person name="Chen A."/>
            <person name="Palaniappan K."/>
            <person name="Land M."/>
            <person name="Rohde M."/>
            <person name="Tindall B.J."/>
            <person name="Detter J.C."/>
            <person name="Goker M."/>
            <person name="Bristow J."/>
            <person name="Eisen J.A."/>
            <person name="Markowitz V."/>
            <person name="Hugenholtz P."/>
            <person name="Woyke T."/>
            <person name="Klenk H.P."/>
            <person name="Kyrpides N.C."/>
        </authorList>
    </citation>
    <scope>NUCLEOTIDE SEQUENCE</scope>
    <source>
        <strain evidence="14">ATCC 700263 / DSM 8902 / Z-7692</strain>
    </source>
</reference>
<evidence type="ECO:0000256" key="8">
    <source>
        <dbReference type="ARBA" id="ARBA00047838"/>
    </source>
</evidence>
<comment type="catalytic activity">
    <reaction evidence="9 10">
        <text>L-glutamine + H2O = L-glutamate + NH4(+)</text>
        <dbReference type="Rhea" id="RHEA:15889"/>
        <dbReference type="ChEBI" id="CHEBI:15377"/>
        <dbReference type="ChEBI" id="CHEBI:28938"/>
        <dbReference type="ChEBI" id="CHEBI:29985"/>
        <dbReference type="ChEBI" id="CHEBI:58359"/>
        <dbReference type="EC" id="3.5.1.2"/>
    </reaction>
</comment>
<dbReference type="STRING" id="889378.Spiaf_2475"/>
<evidence type="ECO:0000256" key="6">
    <source>
        <dbReference type="ARBA" id="ARBA00023102"/>
    </source>
</evidence>
<dbReference type="eggNOG" id="COG0118">
    <property type="taxonomic scope" value="Bacteria"/>
</dbReference>
<evidence type="ECO:0000256" key="2">
    <source>
        <dbReference type="ARBA" id="ARBA00011152"/>
    </source>
</evidence>
<dbReference type="GO" id="GO:0004359">
    <property type="term" value="F:glutaminase activity"/>
    <property type="evidence" value="ECO:0007669"/>
    <property type="project" value="UniProtKB-EC"/>
</dbReference>
<dbReference type="InterPro" id="IPR010139">
    <property type="entry name" value="Imidazole-glycPsynth_HisH"/>
</dbReference>
<keyword evidence="5 10" id="KW-0315">Glutamine amidotransferase</keyword>
<dbReference type="PATRIC" id="fig|889378.3.peg.2452"/>
<dbReference type="HAMAP" id="MF_00278">
    <property type="entry name" value="HisH"/>
    <property type="match status" value="1"/>
</dbReference>
<dbReference type="NCBIfam" id="TIGR01855">
    <property type="entry name" value="IMP_synth_hisH"/>
    <property type="match status" value="1"/>
</dbReference>
<organism evidence="13 14">
    <name type="scientific">Spirochaeta africana (strain ATCC 700263 / DSM 8902 / Z-7692)</name>
    <dbReference type="NCBI Taxonomy" id="889378"/>
    <lineage>
        <taxon>Bacteria</taxon>
        <taxon>Pseudomonadati</taxon>
        <taxon>Spirochaetota</taxon>
        <taxon>Spirochaetia</taxon>
        <taxon>Spirochaetales</taxon>
        <taxon>Spirochaetaceae</taxon>
        <taxon>Spirochaeta</taxon>
    </lineage>
</organism>
<sequence length="206" mass="22517">MSIAVVDYEAGNLRSVETALHRINIPFTVTSDPEVIRRSERIIFPGVGHAGHAMQHLRASGIGQALREAHAAAVPIFGICLGCQIVLSDSEESPDDACLDLIPGSAVLFPASLGLKVPHMGWNAVQHDETHWLFDGIPSGVAFYFVHSYYPELRDPQEHGIAVCDYGVQFACAMERGSLVATQFHPEKSGEFGIRMLENFCTRTRG</sequence>
<evidence type="ECO:0000313" key="14">
    <source>
        <dbReference type="Proteomes" id="UP000007383"/>
    </source>
</evidence>
<keyword evidence="3 10" id="KW-0028">Amino-acid biosynthesis</keyword>
<dbReference type="KEGG" id="sfc:Spiaf_2475"/>
<dbReference type="PANTHER" id="PTHR42701:SF1">
    <property type="entry name" value="IMIDAZOLE GLYCEROL PHOSPHATE SYNTHASE SUBUNIT HISH"/>
    <property type="match status" value="1"/>
</dbReference>
<dbReference type="InterPro" id="IPR017926">
    <property type="entry name" value="GATASE"/>
</dbReference>
<comment type="subcellular location">
    <subcellularLocation>
        <location evidence="10">Cytoplasm</location>
    </subcellularLocation>
</comment>
<comment type="pathway">
    <text evidence="1 10">Amino-acid biosynthesis; L-histidine biosynthesis; L-histidine from 5-phospho-alpha-D-ribose 1-diphosphate: step 5/9.</text>
</comment>
<dbReference type="Proteomes" id="UP000007383">
    <property type="component" value="Chromosome"/>
</dbReference>
<comment type="catalytic activity">
    <reaction evidence="8 10">
        <text>5-[(5-phospho-1-deoxy-D-ribulos-1-ylimino)methylamino]-1-(5-phospho-beta-D-ribosyl)imidazole-4-carboxamide + L-glutamine = D-erythro-1-(imidazol-4-yl)glycerol 3-phosphate + 5-amino-1-(5-phospho-beta-D-ribosyl)imidazole-4-carboxamide + L-glutamate + H(+)</text>
        <dbReference type="Rhea" id="RHEA:24793"/>
        <dbReference type="ChEBI" id="CHEBI:15378"/>
        <dbReference type="ChEBI" id="CHEBI:29985"/>
        <dbReference type="ChEBI" id="CHEBI:58278"/>
        <dbReference type="ChEBI" id="CHEBI:58359"/>
        <dbReference type="ChEBI" id="CHEBI:58475"/>
        <dbReference type="ChEBI" id="CHEBI:58525"/>
        <dbReference type="EC" id="4.3.2.10"/>
    </reaction>
</comment>
<dbReference type="GO" id="GO:0005737">
    <property type="term" value="C:cytoplasm"/>
    <property type="evidence" value="ECO:0007669"/>
    <property type="project" value="UniProtKB-SubCell"/>
</dbReference>
<dbReference type="Gene3D" id="3.40.50.880">
    <property type="match status" value="1"/>
</dbReference>
<dbReference type="PIRSF" id="PIRSF000495">
    <property type="entry name" value="Amidotransf_hisH"/>
    <property type="match status" value="1"/>
</dbReference>
<dbReference type="PANTHER" id="PTHR42701">
    <property type="entry name" value="IMIDAZOLE GLYCEROL PHOSPHATE SYNTHASE SUBUNIT HISH"/>
    <property type="match status" value="1"/>
</dbReference>
<dbReference type="EMBL" id="CP003282">
    <property type="protein sequence ID" value="AFG38506.1"/>
    <property type="molecule type" value="Genomic_DNA"/>
</dbReference>
<dbReference type="PROSITE" id="PS51273">
    <property type="entry name" value="GATASE_TYPE_1"/>
    <property type="match status" value="1"/>
</dbReference>
<dbReference type="GO" id="GO:0000105">
    <property type="term" value="P:L-histidine biosynthetic process"/>
    <property type="evidence" value="ECO:0007669"/>
    <property type="project" value="UniProtKB-UniRule"/>
</dbReference>
<evidence type="ECO:0000256" key="7">
    <source>
        <dbReference type="ARBA" id="ARBA00023239"/>
    </source>
</evidence>
<comment type="function">
    <text evidence="10">IGPS catalyzes the conversion of PRFAR and glutamine to IGP, AICAR and glutamate. The HisH subunit catalyzes the hydrolysis of glutamine to glutamate and ammonia as part of the synthesis of IGP and AICAR. The resulting ammonia molecule is channeled to the active site of HisF.</text>
</comment>
<dbReference type="UniPathway" id="UPA00031">
    <property type="reaction ID" value="UER00010"/>
</dbReference>
<proteinExistence type="inferred from homology"/>